<dbReference type="EMBL" id="VUOE01000001">
    <property type="protein sequence ID" value="KAA2218719.1"/>
    <property type="molecule type" value="Genomic_DNA"/>
</dbReference>
<dbReference type="AlphaFoldDB" id="A0A5B2TWR0"/>
<comment type="caution">
    <text evidence="1">The sequence shown here is derived from an EMBL/GenBank/DDBJ whole genome shotgun (WGS) entry which is preliminary data.</text>
</comment>
<evidence type="ECO:0000313" key="1">
    <source>
        <dbReference type="EMBL" id="KAA2218719.1"/>
    </source>
</evidence>
<sequence>MEESKINEILISLGFGLPQSPDEIKAFDDTFKSCKTESNPDKIDSYKILEGLRPKKKATNIDYHKRTVLAAEIVYQLHQENTLGHLKLQKLLYLCQNSARIDIHANFLKQAMGPYDNRLMRSIDKKFKENKWFSYNPREYEKYQPLEKYGGHKEWYERYFNEQLSEIDFIINKFRKTKTRAIELIATIFACWKEIIDEKQLLTEEILVHKFYQWHPDKSKFDKDEILQTIAFMKNDGFHPNQQ</sequence>
<protein>
    <submittedName>
        <fullName evidence="1">Uncharacterized protein</fullName>
    </submittedName>
</protein>
<proteinExistence type="predicted"/>
<dbReference type="RefSeq" id="WP_149304598.1">
    <property type="nucleotide sequence ID" value="NZ_VUOE01000001.1"/>
</dbReference>
<name>A0A5B2TWR0_9FLAO</name>
<gene>
    <name evidence="1" type="ORF">F0361_03585</name>
</gene>
<organism evidence="1 2">
    <name type="scientific">Maribacter flavus</name>
    <dbReference type="NCBI Taxonomy" id="1658664"/>
    <lineage>
        <taxon>Bacteria</taxon>
        <taxon>Pseudomonadati</taxon>
        <taxon>Bacteroidota</taxon>
        <taxon>Flavobacteriia</taxon>
        <taxon>Flavobacteriales</taxon>
        <taxon>Flavobacteriaceae</taxon>
        <taxon>Maribacter</taxon>
    </lineage>
</organism>
<reference evidence="1 2" key="1">
    <citation type="submission" date="2019-09" db="EMBL/GenBank/DDBJ databases">
        <authorList>
            <person name="Khan S.A."/>
            <person name="Jeon C.O."/>
            <person name="Chun B.H."/>
            <person name="Jeong S.E."/>
        </authorList>
    </citation>
    <scope>NUCLEOTIDE SEQUENCE [LARGE SCALE GENOMIC DNA]</scope>
    <source>
        <strain evidence="1 2">KCTC 42508</strain>
    </source>
</reference>
<dbReference type="Proteomes" id="UP000323188">
    <property type="component" value="Unassembled WGS sequence"/>
</dbReference>
<evidence type="ECO:0000313" key="2">
    <source>
        <dbReference type="Proteomes" id="UP000323188"/>
    </source>
</evidence>
<accession>A0A5B2TWR0</accession>